<evidence type="ECO:0000313" key="2">
    <source>
        <dbReference type="EMBL" id="GBN88091.1"/>
    </source>
</evidence>
<name>A0A4Y2SJL8_ARAVE</name>
<sequence>MPPRPAEEQMVPGEHDITPKSKICVRGPEKRGTLRLLRGWWVQCNTIYAQESMNVGNVGLEKKEIISSGNPS</sequence>
<keyword evidence="3" id="KW-1185">Reference proteome</keyword>
<proteinExistence type="predicted"/>
<dbReference type="AlphaFoldDB" id="A0A4Y2SJL8"/>
<reference evidence="2 3" key="1">
    <citation type="journal article" date="2019" name="Sci. Rep.">
        <title>Orb-weaving spider Araneus ventricosus genome elucidates the spidroin gene catalogue.</title>
        <authorList>
            <person name="Kono N."/>
            <person name="Nakamura H."/>
            <person name="Ohtoshi R."/>
            <person name="Moran D.A.P."/>
            <person name="Shinohara A."/>
            <person name="Yoshida Y."/>
            <person name="Fujiwara M."/>
            <person name="Mori M."/>
            <person name="Tomita M."/>
            <person name="Arakawa K."/>
        </authorList>
    </citation>
    <scope>NUCLEOTIDE SEQUENCE [LARGE SCALE GENOMIC DNA]</scope>
</reference>
<protein>
    <submittedName>
        <fullName evidence="2">Uncharacterized protein</fullName>
    </submittedName>
</protein>
<dbReference type="Proteomes" id="UP000499080">
    <property type="component" value="Unassembled WGS sequence"/>
</dbReference>
<feature type="region of interest" description="Disordered" evidence="1">
    <location>
        <begin position="1"/>
        <end position="21"/>
    </location>
</feature>
<evidence type="ECO:0000313" key="3">
    <source>
        <dbReference type="Proteomes" id="UP000499080"/>
    </source>
</evidence>
<comment type="caution">
    <text evidence="2">The sequence shown here is derived from an EMBL/GenBank/DDBJ whole genome shotgun (WGS) entry which is preliminary data.</text>
</comment>
<organism evidence="2 3">
    <name type="scientific">Araneus ventricosus</name>
    <name type="common">Orbweaver spider</name>
    <name type="synonym">Epeira ventricosa</name>
    <dbReference type="NCBI Taxonomy" id="182803"/>
    <lineage>
        <taxon>Eukaryota</taxon>
        <taxon>Metazoa</taxon>
        <taxon>Ecdysozoa</taxon>
        <taxon>Arthropoda</taxon>
        <taxon>Chelicerata</taxon>
        <taxon>Arachnida</taxon>
        <taxon>Araneae</taxon>
        <taxon>Araneomorphae</taxon>
        <taxon>Entelegynae</taxon>
        <taxon>Araneoidea</taxon>
        <taxon>Araneidae</taxon>
        <taxon>Araneus</taxon>
    </lineage>
</organism>
<accession>A0A4Y2SJL8</accession>
<evidence type="ECO:0000256" key="1">
    <source>
        <dbReference type="SAM" id="MobiDB-lite"/>
    </source>
</evidence>
<gene>
    <name evidence="2" type="ORF">AVEN_218609_1</name>
</gene>
<dbReference type="EMBL" id="BGPR01022117">
    <property type="protein sequence ID" value="GBN88091.1"/>
    <property type="molecule type" value="Genomic_DNA"/>
</dbReference>